<keyword evidence="10 13" id="KW-0030">Aminoacyl-tRNA synthetase</keyword>
<dbReference type="InterPro" id="IPR009080">
    <property type="entry name" value="tRNAsynth_Ia_anticodon-bd"/>
</dbReference>
<dbReference type="EMBL" id="FMSV02000509">
    <property type="protein sequence ID" value="SEH06854.1"/>
    <property type="molecule type" value="Genomic_DNA"/>
</dbReference>
<evidence type="ECO:0000313" key="16">
    <source>
        <dbReference type="Proteomes" id="UP000236724"/>
    </source>
</evidence>
<gene>
    <name evidence="15" type="primary">argS_3</name>
    <name evidence="15" type="ORF">MBHS_02720</name>
</gene>
<dbReference type="InterPro" id="IPR001412">
    <property type="entry name" value="aa-tRNA-synth_I_CS"/>
</dbReference>
<keyword evidence="16" id="KW-1185">Reference proteome</keyword>
<dbReference type="CDD" id="cd07956">
    <property type="entry name" value="Anticodon_Ia_Arg"/>
    <property type="match status" value="1"/>
</dbReference>
<dbReference type="EC" id="6.1.1.19" evidence="3 12"/>
<comment type="subcellular location">
    <subcellularLocation>
        <location evidence="1">Cytoplasm</location>
    </subcellularLocation>
</comment>
<dbReference type="AlphaFoldDB" id="A0A1H6FCU2"/>
<dbReference type="GO" id="GO:0005737">
    <property type="term" value="C:cytoplasm"/>
    <property type="evidence" value="ECO:0007669"/>
    <property type="project" value="UniProtKB-SubCell"/>
</dbReference>
<feature type="domain" description="DALR anticodon binding" evidence="14">
    <location>
        <begin position="385"/>
        <end position="504"/>
    </location>
</feature>
<evidence type="ECO:0000256" key="5">
    <source>
        <dbReference type="ARBA" id="ARBA00022490"/>
    </source>
</evidence>
<accession>A0A1H6FCU2</accession>
<evidence type="ECO:0000256" key="13">
    <source>
        <dbReference type="RuleBase" id="RU363038"/>
    </source>
</evidence>
<comment type="catalytic activity">
    <reaction evidence="11">
        <text>tRNA(Arg) + L-arginine + ATP = L-arginyl-tRNA(Arg) + AMP + diphosphate</text>
        <dbReference type="Rhea" id="RHEA:20301"/>
        <dbReference type="Rhea" id="RHEA-COMP:9658"/>
        <dbReference type="Rhea" id="RHEA-COMP:9673"/>
        <dbReference type="ChEBI" id="CHEBI:30616"/>
        <dbReference type="ChEBI" id="CHEBI:32682"/>
        <dbReference type="ChEBI" id="CHEBI:33019"/>
        <dbReference type="ChEBI" id="CHEBI:78442"/>
        <dbReference type="ChEBI" id="CHEBI:78513"/>
        <dbReference type="ChEBI" id="CHEBI:456215"/>
        <dbReference type="EC" id="6.1.1.19"/>
    </reaction>
</comment>
<dbReference type="PROSITE" id="PS00178">
    <property type="entry name" value="AA_TRNA_LIGASE_I"/>
    <property type="match status" value="1"/>
</dbReference>
<organism evidence="15 16">
    <name type="scientific">Candidatus Venteria ishoeyi</name>
    <dbReference type="NCBI Taxonomy" id="1899563"/>
    <lineage>
        <taxon>Bacteria</taxon>
        <taxon>Pseudomonadati</taxon>
        <taxon>Pseudomonadota</taxon>
        <taxon>Gammaproteobacteria</taxon>
        <taxon>Thiotrichales</taxon>
        <taxon>Thiotrichaceae</taxon>
        <taxon>Venteria</taxon>
    </lineage>
</organism>
<keyword evidence="7 13" id="KW-0547">Nucleotide-binding</keyword>
<evidence type="ECO:0000259" key="14">
    <source>
        <dbReference type="SMART" id="SM00836"/>
    </source>
</evidence>
<dbReference type="CDD" id="cd00671">
    <property type="entry name" value="ArgRS_core"/>
    <property type="match status" value="1"/>
</dbReference>
<keyword evidence="5" id="KW-0963">Cytoplasm</keyword>
<dbReference type="PRINTS" id="PR01038">
    <property type="entry name" value="TRNASYNTHARG"/>
</dbReference>
<keyword evidence="9 13" id="KW-0648">Protein biosynthesis</keyword>
<evidence type="ECO:0000256" key="1">
    <source>
        <dbReference type="ARBA" id="ARBA00004496"/>
    </source>
</evidence>
<evidence type="ECO:0000256" key="9">
    <source>
        <dbReference type="ARBA" id="ARBA00022917"/>
    </source>
</evidence>
<keyword evidence="8 13" id="KW-0067">ATP-binding</keyword>
<dbReference type="Pfam" id="PF05746">
    <property type="entry name" value="DALR_1"/>
    <property type="match status" value="1"/>
</dbReference>
<evidence type="ECO:0000256" key="8">
    <source>
        <dbReference type="ARBA" id="ARBA00022840"/>
    </source>
</evidence>
<dbReference type="InterPro" id="IPR014729">
    <property type="entry name" value="Rossmann-like_a/b/a_fold"/>
</dbReference>
<sequence length="504" mass="56647">MQALGFINIFVHKASRFAVINQILEQKADFGRSQIGQGQSVQVEFISANPTGPLHVGHGRGAAYGAALASLLRSAGFQVSCEYYVNDAGRQMDILATSVWLRYLDFCGESFAFPSNGYQGDYVQDIAATLHRENAGLYHHAAAAVFADVPADTPDGGDKELHIDGLIKNAQQLLGDKGYRAVFDLALNTVLADIKRDTQAFGVNFDQWFSERSLTESGIVEKSVNTLKEKGFTYEQNGALWFRSTEFGDEKDRVLVRDDGRTTYFASDVAYHLNKLERGFDKLINIWGADHHGYVPRVRAAMTALGAEADKLTVLLVQFASLWRGKEKLQMSTRSGEFVTLRELRKEVGKDAARFFYVLRKSEQHMDFDLELAKSRSNDNPVYYIQYAHARVSSVFRQLQARNLVWLHDPAALESLNNEYEQALLTRLSKYGNVVETAAKAYEPHQIAYYLRELANEFHTFYNAHQFIVEDEDVRNARLSLIEAVQQVLRNGLAILGVSAPDEM</sequence>
<dbReference type="GO" id="GO:0005524">
    <property type="term" value="F:ATP binding"/>
    <property type="evidence" value="ECO:0007669"/>
    <property type="project" value="UniProtKB-KW"/>
</dbReference>
<evidence type="ECO:0000313" key="15">
    <source>
        <dbReference type="EMBL" id="SEH06854.1"/>
    </source>
</evidence>
<dbReference type="PANTHER" id="PTHR11956:SF5">
    <property type="entry name" value="ARGININE--TRNA LIGASE, CYTOPLASMIC"/>
    <property type="match status" value="1"/>
</dbReference>
<keyword evidence="6 13" id="KW-0436">Ligase</keyword>
<evidence type="ECO:0000256" key="6">
    <source>
        <dbReference type="ARBA" id="ARBA00022598"/>
    </source>
</evidence>
<dbReference type="InterPro" id="IPR001278">
    <property type="entry name" value="Arg-tRNA-ligase"/>
</dbReference>
<evidence type="ECO:0000256" key="3">
    <source>
        <dbReference type="ARBA" id="ARBA00012837"/>
    </source>
</evidence>
<dbReference type="Gene3D" id="3.40.50.620">
    <property type="entry name" value="HUPs"/>
    <property type="match status" value="1"/>
</dbReference>
<dbReference type="SMART" id="SM00836">
    <property type="entry name" value="DALR_1"/>
    <property type="match status" value="1"/>
</dbReference>
<dbReference type="SUPFAM" id="SSF52374">
    <property type="entry name" value="Nucleotidylyl transferase"/>
    <property type="match status" value="1"/>
</dbReference>
<reference evidence="15 16" key="1">
    <citation type="submission" date="2016-10" db="EMBL/GenBank/DDBJ databases">
        <authorList>
            <person name="de Groot N.N."/>
        </authorList>
    </citation>
    <scope>NUCLEOTIDE SEQUENCE [LARGE SCALE GENOMIC DNA]</scope>
    <source>
        <strain evidence="15">MBHS1</strain>
    </source>
</reference>
<evidence type="ECO:0000256" key="2">
    <source>
        <dbReference type="ARBA" id="ARBA00005594"/>
    </source>
</evidence>
<dbReference type="GO" id="GO:0006420">
    <property type="term" value="P:arginyl-tRNA aminoacylation"/>
    <property type="evidence" value="ECO:0007669"/>
    <property type="project" value="UniProtKB-UniRule"/>
</dbReference>
<evidence type="ECO:0000256" key="7">
    <source>
        <dbReference type="ARBA" id="ARBA00022741"/>
    </source>
</evidence>
<dbReference type="InterPro" id="IPR008909">
    <property type="entry name" value="DALR_anticod-bd"/>
</dbReference>
<evidence type="ECO:0000256" key="10">
    <source>
        <dbReference type="ARBA" id="ARBA00023146"/>
    </source>
</evidence>
<dbReference type="InterPro" id="IPR035684">
    <property type="entry name" value="ArgRS_core"/>
</dbReference>
<comment type="similarity">
    <text evidence="2 13">Belongs to the class-I aminoacyl-tRNA synthetase family.</text>
</comment>
<dbReference type="SUPFAM" id="SSF47323">
    <property type="entry name" value="Anticodon-binding domain of a subclass of class I aminoacyl-tRNA synthetases"/>
    <property type="match status" value="1"/>
</dbReference>
<dbReference type="Proteomes" id="UP000236724">
    <property type="component" value="Unassembled WGS sequence"/>
</dbReference>
<evidence type="ECO:0000256" key="11">
    <source>
        <dbReference type="ARBA" id="ARBA00049339"/>
    </source>
</evidence>
<proteinExistence type="inferred from homology"/>
<dbReference type="Pfam" id="PF00750">
    <property type="entry name" value="tRNA-synt_1d"/>
    <property type="match status" value="2"/>
</dbReference>
<protein>
    <recommendedName>
        <fullName evidence="4 12">Arginine--tRNA ligase</fullName>
        <ecNumber evidence="3 12">6.1.1.19</ecNumber>
    </recommendedName>
</protein>
<dbReference type="FunFam" id="1.10.730.10:FF:000008">
    <property type="entry name" value="Arginine--tRNA ligase"/>
    <property type="match status" value="1"/>
</dbReference>
<name>A0A1H6FCU2_9GAMM</name>
<evidence type="ECO:0000256" key="4">
    <source>
        <dbReference type="ARBA" id="ARBA00020262"/>
    </source>
</evidence>
<dbReference type="NCBIfam" id="TIGR00456">
    <property type="entry name" value="argS"/>
    <property type="match status" value="1"/>
</dbReference>
<dbReference type="Gene3D" id="1.10.730.10">
    <property type="entry name" value="Isoleucyl-tRNA Synthetase, Domain 1"/>
    <property type="match status" value="1"/>
</dbReference>
<dbReference type="GO" id="GO:0004814">
    <property type="term" value="F:arginine-tRNA ligase activity"/>
    <property type="evidence" value="ECO:0007669"/>
    <property type="project" value="UniProtKB-UniRule"/>
</dbReference>
<dbReference type="PANTHER" id="PTHR11956">
    <property type="entry name" value="ARGINYL-TRNA SYNTHETASE"/>
    <property type="match status" value="1"/>
</dbReference>
<evidence type="ECO:0000256" key="12">
    <source>
        <dbReference type="NCBIfam" id="TIGR00456"/>
    </source>
</evidence>